<evidence type="ECO:0000256" key="2">
    <source>
        <dbReference type="ARBA" id="ARBA00022801"/>
    </source>
</evidence>
<dbReference type="InterPro" id="IPR002018">
    <property type="entry name" value="CarbesteraseB"/>
</dbReference>
<dbReference type="PANTHER" id="PTHR11559">
    <property type="entry name" value="CARBOXYLESTERASE"/>
    <property type="match status" value="1"/>
</dbReference>
<dbReference type="Gene3D" id="3.40.50.1820">
    <property type="entry name" value="alpha/beta hydrolase"/>
    <property type="match status" value="1"/>
</dbReference>
<feature type="domain" description="Carboxylesterase type B" evidence="3">
    <location>
        <begin position="16"/>
        <end position="485"/>
    </location>
</feature>
<dbReference type="InterPro" id="IPR019826">
    <property type="entry name" value="Carboxylesterase_B_AS"/>
</dbReference>
<protein>
    <submittedName>
        <fullName evidence="5">Unannotated protein</fullName>
    </submittedName>
</protein>
<name>A0A6J7HPE5_9ZZZZ</name>
<evidence type="ECO:0000313" key="4">
    <source>
        <dbReference type="EMBL" id="CAB4322351.1"/>
    </source>
</evidence>
<dbReference type="PROSITE" id="PS00122">
    <property type="entry name" value="CARBOXYLESTERASE_B_1"/>
    <property type="match status" value="1"/>
</dbReference>
<dbReference type="Pfam" id="PF00135">
    <property type="entry name" value="COesterase"/>
    <property type="match status" value="1"/>
</dbReference>
<dbReference type="SUPFAM" id="SSF53474">
    <property type="entry name" value="alpha/beta-Hydrolases"/>
    <property type="match status" value="1"/>
</dbReference>
<dbReference type="InterPro" id="IPR050309">
    <property type="entry name" value="Type-B_Carboxylest/Lipase"/>
</dbReference>
<dbReference type="AlphaFoldDB" id="A0A6J7HPE5"/>
<dbReference type="EMBL" id="CAFBNC010000001">
    <property type="protein sequence ID" value="CAB4920236.1"/>
    <property type="molecule type" value="Genomic_DNA"/>
</dbReference>
<comment type="similarity">
    <text evidence="1">Belongs to the type-B carboxylesterase/lipase family.</text>
</comment>
<dbReference type="InterPro" id="IPR029058">
    <property type="entry name" value="AB_hydrolase_fold"/>
</dbReference>
<reference evidence="5" key="1">
    <citation type="submission" date="2020-05" db="EMBL/GenBank/DDBJ databases">
        <authorList>
            <person name="Chiriac C."/>
            <person name="Salcher M."/>
            <person name="Ghai R."/>
            <person name="Kavagutti S V."/>
        </authorList>
    </citation>
    <scope>NUCLEOTIDE SEQUENCE</scope>
</reference>
<accession>A0A6J7HPE5</accession>
<gene>
    <name evidence="4" type="ORF">UFOPK1392_00085</name>
    <name evidence="5" type="ORF">UFOPK3733_00029</name>
</gene>
<organism evidence="5">
    <name type="scientific">freshwater metagenome</name>
    <dbReference type="NCBI Taxonomy" id="449393"/>
    <lineage>
        <taxon>unclassified sequences</taxon>
        <taxon>metagenomes</taxon>
        <taxon>ecological metagenomes</taxon>
    </lineage>
</organism>
<sequence length="501" mass="53129">MWSTALMTTAETAAGPIAVTAQGPVRGSDGPSYARFLGIPYAAAPVGELRWAAPQSPAGWNEVRDATTFGPAAWQSTGGPLDGLVPGMGSDDQGDDCLSLNIWTPANDDARRPVMVWIHGGAFSLGAGSLSAYDGTTLCTRTDTVVVTINYRVGALGFLVLDDDTAVANAGILDQIAALRWVRDNIEAFGGDPDNVTIFGESAGGGSVLSLLSAPSARGLFHRAIVQSGATDLVLDRDRARLVLEAFARCAGVDPDDTAALRSLTPQQVLAAQAQAGGELFATVGTMPFHPCVDGEVLPFTWQGAAEAGVSDVPIIIGTTRDEMSLFASFDPAAATLNDAGLRARIAHLGQDPDALIAAYAETGTHEPPAVWGRINTDNAMWFPALRFIDAYSAHSPVWTYRFDWPAALTSLGAPHGVDIPFPFDTIDVGGWDSFISDPNGAHELARVIQTLWSSFARSGTPAASSIEWPRFDTDRRATLILDRDVRWVDDPNGAVRRAWR</sequence>
<dbReference type="EMBL" id="CAEMXZ010000002">
    <property type="protein sequence ID" value="CAB4322351.1"/>
    <property type="molecule type" value="Genomic_DNA"/>
</dbReference>
<dbReference type="GO" id="GO:0016787">
    <property type="term" value="F:hydrolase activity"/>
    <property type="evidence" value="ECO:0007669"/>
    <property type="project" value="UniProtKB-KW"/>
</dbReference>
<evidence type="ECO:0000259" key="3">
    <source>
        <dbReference type="Pfam" id="PF00135"/>
    </source>
</evidence>
<proteinExistence type="inferred from homology"/>
<keyword evidence="2" id="KW-0378">Hydrolase</keyword>
<evidence type="ECO:0000256" key="1">
    <source>
        <dbReference type="ARBA" id="ARBA00005964"/>
    </source>
</evidence>
<evidence type="ECO:0000313" key="5">
    <source>
        <dbReference type="EMBL" id="CAB4920236.1"/>
    </source>
</evidence>